<dbReference type="AlphaFoldDB" id="A0A9P4JS16"/>
<comment type="caution">
    <text evidence="2">The sequence shown here is derived from an EMBL/GenBank/DDBJ whole genome shotgun (WGS) entry which is preliminary data.</text>
</comment>
<dbReference type="PANTHER" id="PTHR37827">
    <property type="entry name" value="TUDOR DOMAIN-CONTAINING PROTEIN"/>
    <property type="match status" value="1"/>
</dbReference>
<gene>
    <name evidence="2" type="ORF">GQ43DRAFT_415606</name>
</gene>
<dbReference type="Proteomes" id="UP000799536">
    <property type="component" value="Unassembled WGS sequence"/>
</dbReference>
<dbReference type="CDD" id="cd00085">
    <property type="entry name" value="HNHc"/>
    <property type="match status" value="1"/>
</dbReference>
<proteinExistence type="predicted"/>
<protein>
    <recommendedName>
        <fullName evidence="4">HNH domain-containing protein</fullName>
    </recommendedName>
</protein>
<reference evidence="2" key="1">
    <citation type="journal article" date="2020" name="Stud. Mycol.">
        <title>101 Dothideomycetes genomes: a test case for predicting lifestyles and emergence of pathogens.</title>
        <authorList>
            <person name="Haridas S."/>
            <person name="Albert R."/>
            <person name="Binder M."/>
            <person name="Bloem J."/>
            <person name="Labutti K."/>
            <person name="Salamov A."/>
            <person name="Andreopoulos B."/>
            <person name="Baker S."/>
            <person name="Barry K."/>
            <person name="Bills G."/>
            <person name="Bluhm B."/>
            <person name="Cannon C."/>
            <person name="Castanera R."/>
            <person name="Culley D."/>
            <person name="Daum C."/>
            <person name="Ezra D."/>
            <person name="Gonzalez J."/>
            <person name="Henrissat B."/>
            <person name="Kuo A."/>
            <person name="Liang C."/>
            <person name="Lipzen A."/>
            <person name="Lutzoni F."/>
            <person name="Magnuson J."/>
            <person name="Mondo S."/>
            <person name="Nolan M."/>
            <person name="Ohm R."/>
            <person name="Pangilinan J."/>
            <person name="Park H.-J."/>
            <person name="Ramirez L."/>
            <person name="Alfaro M."/>
            <person name="Sun H."/>
            <person name="Tritt A."/>
            <person name="Yoshinaga Y."/>
            <person name="Zwiers L.-H."/>
            <person name="Turgeon B."/>
            <person name="Goodwin S."/>
            <person name="Spatafora J."/>
            <person name="Crous P."/>
            <person name="Grigoriev I."/>
        </authorList>
    </citation>
    <scope>NUCLEOTIDE SEQUENCE</scope>
    <source>
        <strain evidence="2">ATCC 74209</strain>
    </source>
</reference>
<organism evidence="2 3">
    <name type="scientific">Delitschia confertaspora ATCC 74209</name>
    <dbReference type="NCBI Taxonomy" id="1513339"/>
    <lineage>
        <taxon>Eukaryota</taxon>
        <taxon>Fungi</taxon>
        <taxon>Dikarya</taxon>
        <taxon>Ascomycota</taxon>
        <taxon>Pezizomycotina</taxon>
        <taxon>Dothideomycetes</taxon>
        <taxon>Pleosporomycetidae</taxon>
        <taxon>Pleosporales</taxon>
        <taxon>Delitschiaceae</taxon>
        <taxon>Delitschia</taxon>
    </lineage>
</organism>
<keyword evidence="3" id="KW-1185">Reference proteome</keyword>
<evidence type="ECO:0000313" key="3">
    <source>
        <dbReference type="Proteomes" id="UP000799536"/>
    </source>
</evidence>
<feature type="compositionally biased region" description="Basic residues" evidence="1">
    <location>
        <begin position="37"/>
        <end position="52"/>
    </location>
</feature>
<accession>A0A9P4JS16</accession>
<dbReference type="PANTHER" id="PTHR37827:SF1">
    <property type="entry name" value="HNH DOMAIN-CONTAINING PROTEIN"/>
    <property type="match status" value="1"/>
</dbReference>
<evidence type="ECO:0008006" key="4">
    <source>
        <dbReference type="Google" id="ProtNLM"/>
    </source>
</evidence>
<dbReference type="OrthoDB" id="4850648at2759"/>
<evidence type="ECO:0000256" key="1">
    <source>
        <dbReference type="SAM" id="MobiDB-lite"/>
    </source>
</evidence>
<name>A0A9P4JS16_9PLEO</name>
<dbReference type="InterPro" id="IPR003615">
    <property type="entry name" value="HNH_nuc"/>
</dbReference>
<feature type="compositionally biased region" description="Basic and acidic residues" evidence="1">
    <location>
        <begin position="53"/>
        <end position="86"/>
    </location>
</feature>
<dbReference type="EMBL" id="ML993972">
    <property type="protein sequence ID" value="KAF2201523.1"/>
    <property type="molecule type" value="Genomic_DNA"/>
</dbReference>
<sequence length="292" mass="33409">MTEEIPPEEQANYETFRECLSEVVIKGLALPEEEDKRRKKGRKERKGRKNRKSKDGVKNGNKDMDGSQVVEKKGNEEPQSERKETEGSVNEAEDLAEFTDYISALLFPSLPPALRTLTHSAFKASESLRTLYSPPLTHSTAEPLISLLPPLAIDTLSSSSLLPSTPDQTDIYNFFTPLLSSYITAVTAPPPIWSTTRKEVEGCELCGRDWIPLTYHHLIPRSTHERVLKRGWHNEDMLNSVAWLCRMCHSFVHRVASNEELAKCFYTVELLEEREDVRVWVKWVGGVRWKKR</sequence>
<feature type="region of interest" description="Disordered" evidence="1">
    <location>
        <begin position="27"/>
        <end position="90"/>
    </location>
</feature>
<evidence type="ECO:0000313" key="2">
    <source>
        <dbReference type="EMBL" id="KAF2201523.1"/>
    </source>
</evidence>